<dbReference type="EMBL" id="JAODUO010000582">
    <property type="protein sequence ID" value="KAK2177752.1"/>
    <property type="molecule type" value="Genomic_DNA"/>
</dbReference>
<keyword evidence="4" id="KW-1185">Reference proteome</keyword>
<dbReference type="AlphaFoldDB" id="A0AAD9KUW1"/>
<protein>
    <submittedName>
        <fullName evidence="3">Uncharacterized protein</fullName>
    </submittedName>
</protein>
<dbReference type="InterPro" id="IPR005024">
    <property type="entry name" value="Snf7_fam"/>
</dbReference>
<dbReference type="PANTHER" id="PTHR10476">
    <property type="entry name" value="CHARGED MULTIVESICULAR BODY PROTEIN"/>
    <property type="match status" value="1"/>
</dbReference>
<evidence type="ECO:0000256" key="2">
    <source>
        <dbReference type="SAM" id="MobiDB-lite"/>
    </source>
</evidence>
<reference evidence="3" key="1">
    <citation type="journal article" date="2023" name="Mol. Biol. Evol.">
        <title>Third-Generation Sequencing Reveals the Adaptive Role of the Epigenome in Three Deep-Sea Polychaetes.</title>
        <authorList>
            <person name="Perez M."/>
            <person name="Aroh O."/>
            <person name="Sun Y."/>
            <person name="Lan Y."/>
            <person name="Juniper S.K."/>
            <person name="Young C.R."/>
            <person name="Angers B."/>
            <person name="Qian P.Y."/>
        </authorList>
    </citation>
    <scope>NUCLEOTIDE SEQUENCE</scope>
    <source>
        <strain evidence="3">R07B-5</strain>
    </source>
</reference>
<dbReference type="Proteomes" id="UP001209878">
    <property type="component" value="Unassembled WGS sequence"/>
</dbReference>
<comment type="caution">
    <text evidence="3">The sequence shown here is derived from an EMBL/GenBank/DDBJ whole genome shotgun (WGS) entry which is preliminary data.</text>
</comment>
<proteinExistence type="inferred from homology"/>
<organism evidence="3 4">
    <name type="scientific">Ridgeia piscesae</name>
    <name type="common">Tubeworm</name>
    <dbReference type="NCBI Taxonomy" id="27915"/>
    <lineage>
        <taxon>Eukaryota</taxon>
        <taxon>Metazoa</taxon>
        <taxon>Spiralia</taxon>
        <taxon>Lophotrochozoa</taxon>
        <taxon>Annelida</taxon>
        <taxon>Polychaeta</taxon>
        <taxon>Sedentaria</taxon>
        <taxon>Canalipalpata</taxon>
        <taxon>Sabellida</taxon>
        <taxon>Siboglinidae</taxon>
        <taxon>Ridgeia</taxon>
    </lineage>
</organism>
<gene>
    <name evidence="3" type="ORF">NP493_582g03050</name>
</gene>
<accession>A0AAD9KUW1</accession>
<dbReference type="Pfam" id="PF03357">
    <property type="entry name" value="Snf7"/>
    <property type="match status" value="1"/>
</dbReference>
<evidence type="ECO:0000313" key="3">
    <source>
        <dbReference type="EMBL" id="KAK2177752.1"/>
    </source>
</evidence>
<dbReference type="Gene3D" id="6.10.140.1230">
    <property type="match status" value="1"/>
</dbReference>
<dbReference type="GO" id="GO:0007034">
    <property type="term" value="P:vacuolar transport"/>
    <property type="evidence" value="ECO:0007669"/>
    <property type="project" value="InterPro"/>
</dbReference>
<evidence type="ECO:0000313" key="4">
    <source>
        <dbReference type="Proteomes" id="UP001209878"/>
    </source>
</evidence>
<sequence>MWVTERQRAIDREERKRQRELDKEKTDLVRQEAKLVAEIKQVAKKGDKQVLAILAKQLVNVRKQKAKIFVVGSKMQSLGTQQRVRGCLMATNAVMVDAISKTTEVCAFCVLWFQGMKEMSKALDPGKMQETMKEFGMENARMSMTEDMINDVMDDIMEGSGDEEESNAIVSQVLDEIGIDISGQMLKAPIAHGGLLAGEASATKSDEELEQMLAQLKS</sequence>
<name>A0AAD9KUW1_RIDPI</name>
<evidence type="ECO:0000256" key="1">
    <source>
        <dbReference type="ARBA" id="ARBA00006190"/>
    </source>
</evidence>
<feature type="region of interest" description="Disordered" evidence="2">
    <location>
        <begin position="1"/>
        <end position="23"/>
    </location>
</feature>
<comment type="similarity">
    <text evidence="1">Belongs to the SNF7 family.</text>
</comment>